<proteinExistence type="predicted"/>
<dbReference type="STRING" id="1603606.DSOUD_0870"/>
<organism evidence="1 2">
    <name type="scientific">Desulfuromonas soudanensis</name>
    <dbReference type="NCBI Taxonomy" id="1603606"/>
    <lineage>
        <taxon>Bacteria</taxon>
        <taxon>Pseudomonadati</taxon>
        <taxon>Thermodesulfobacteriota</taxon>
        <taxon>Desulfuromonadia</taxon>
        <taxon>Desulfuromonadales</taxon>
        <taxon>Desulfuromonadaceae</taxon>
        <taxon>Desulfuromonas</taxon>
    </lineage>
</organism>
<gene>
    <name evidence="1" type="ORF">DSOUD_0870</name>
</gene>
<accession>A0A0M4DGC2</accession>
<dbReference type="PATRIC" id="fig|1603606.3.peg.955"/>
<evidence type="ECO:0000313" key="2">
    <source>
        <dbReference type="Proteomes" id="UP000057158"/>
    </source>
</evidence>
<dbReference type="Proteomes" id="UP000057158">
    <property type="component" value="Chromosome"/>
</dbReference>
<evidence type="ECO:0008006" key="3">
    <source>
        <dbReference type="Google" id="ProtNLM"/>
    </source>
</evidence>
<reference evidence="1 2" key="1">
    <citation type="submission" date="2015-07" db="EMBL/GenBank/DDBJ databases">
        <title>Isolation and Genomic Characterization of a Novel Halophilic Metal-Reducing Deltaproteobacterium from the Deep Subsurface.</title>
        <authorList>
            <person name="Badalamenti J.P."/>
            <person name="Summers Z.M."/>
            <person name="Gralnick J.A."/>
            <person name="Bond D.R."/>
        </authorList>
    </citation>
    <scope>NUCLEOTIDE SEQUENCE [LARGE SCALE GENOMIC DNA]</scope>
    <source>
        <strain evidence="1 2">WTL</strain>
    </source>
</reference>
<sequence length="118" mass="13282">MEYINRCTLSINGQEITDFKKFTDNERELARQVNLMNKTGHCGVTQRPGCKLDYVVPLDSEPFDFDVVKDGTLSVEYENGKRITFSGVRTLKVGESTIDGDNELVQTIEFGAQKRAAE</sequence>
<dbReference type="OrthoDB" id="5519674at2"/>
<name>A0A0M4DGC2_9BACT</name>
<protein>
    <recommendedName>
        <fullName evidence="3">Phage tail tube protein</fullName>
    </recommendedName>
</protein>
<keyword evidence="2" id="KW-1185">Reference proteome</keyword>
<evidence type="ECO:0000313" key="1">
    <source>
        <dbReference type="EMBL" id="ALC15657.1"/>
    </source>
</evidence>
<dbReference type="EMBL" id="CP010802">
    <property type="protein sequence ID" value="ALC15657.1"/>
    <property type="molecule type" value="Genomic_DNA"/>
</dbReference>
<dbReference type="RefSeq" id="WP_053549844.1">
    <property type="nucleotide sequence ID" value="NZ_CP010802.1"/>
</dbReference>
<dbReference type="AlphaFoldDB" id="A0A0M4DGC2"/>
<dbReference type="KEGG" id="des:DSOUD_0870"/>